<reference evidence="1" key="1">
    <citation type="submission" date="2014-11" db="EMBL/GenBank/DDBJ databases">
        <authorList>
            <person name="Amaro Gonzalez C."/>
        </authorList>
    </citation>
    <scope>NUCLEOTIDE SEQUENCE</scope>
</reference>
<reference evidence="1" key="2">
    <citation type="journal article" date="2015" name="Fish Shellfish Immunol.">
        <title>Early steps in the European eel (Anguilla anguilla)-Vibrio vulnificus interaction in the gills: Role of the RtxA13 toxin.</title>
        <authorList>
            <person name="Callol A."/>
            <person name="Pajuelo D."/>
            <person name="Ebbesson L."/>
            <person name="Teles M."/>
            <person name="MacKenzie S."/>
            <person name="Amaro C."/>
        </authorList>
    </citation>
    <scope>NUCLEOTIDE SEQUENCE</scope>
</reference>
<sequence>MGSNVQKQGERLQLTHNLLQVCQNRAVRWQLSCARYNLVIESTMTR</sequence>
<name>A0A0E9T1P1_ANGAN</name>
<dbReference type="EMBL" id="GBXM01061056">
    <property type="protein sequence ID" value="JAH47521.1"/>
    <property type="molecule type" value="Transcribed_RNA"/>
</dbReference>
<proteinExistence type="predicted"/>
<dbReference type="AlphaFoldDB" id="A0A0E9T1P1"/>
<protein>
    <submittedName>
        <fullName evidence="1">Uncharacterized protein</fullName>
    </submittedName>
</protein>
<accession>A0A0E9T1P1</accession>
<organism evidence="1">
    <name type="scientific">Anguilla anguilla</name>
    <name type="common">European freshwater eel</name>
    <name type="synonym">Muraena anguilla</name>
    <dbReference type="NCBI Taxonomy" id="7936"/>
    <lineage>
        <taxon>Eukaryota</taxon>
        <taxon>Metazoa</taxon>
        <taxon>Chordata</taxon>
        <taxon>Craniata</taxon>
        <taxon>Vertebrata</taxon>
        <taxon>Euteleostomi</taxon>
        <taxon>Actinopterygii</taxon>
        <taxon>Neopterygii</taxon>
        <taxon>Teleostei</taxon>
        <taxon>Anguilliformes</taxon>
        <taxon>Anguillidae</taxon>
        <taxon>Anguilla</taxon>
    </lineage>
</organism>
<evidence type="ECO:0000313" key="1">
    <source>
        <dbReference type="EMBL" id="JAH47521.1"/>
    </source>
</evidence>